<evidence type="ECO:0000313" key="2">
    <source>
        <dbReference type="EMBL" id="SJZ42272.1"/>
    </source>
</evidence>
<dbReference type="STRING" id="28136.SAMN02745202_00072"/>
<keyword evidence="1" id="KW-1133">Transmembrane helix</keyword>
<keyword evidence="1" id="KW-0472">Membrane</keyword>
<feature type="transmembrane region" description="Helical" evidence="1">
    <location>
        <begin position="39"/>
        <end position="59"/>
    </location>
</feature>
<dbReference type="Proteomes" id="UP000190065">
    <property type="component" value="Unassembled WGS sequence"/>
</dbReference>
<accession>A0A1T4KIK5</accession>
<gene>
    <name evidence="2" type="ORF">SAMN02745202_00072</name>
</gene>
<name>A0A1T4KIK5_9BACT</name>
<dbReference type="AlphaFoldDB" id="A0A1T4KIK5"/>
<reference evidence="2 3" key="1">
    <citation type="submission" date="2017-02" db="EMBL/GenBank/DDBJ databases">
        <authorList>
            <person name="Peterson S.W."/>
        </authorList>
    </citation>
    <scope>NUCLEOTIDE SEQUENCE [LARGE SCALE GENOMIC DNA]</scope>
    <source>
        <strain evidence="2 3">ATCC 43324</strain>
    </source>
</reference>
<dbReference type="RefSeq" id="WP_025069740.1">
    <property type="nucleotide sequence ID" value="NZ_FUXK01000001.1"/>
</dbReference>
<organism evidence="2 3">
    <name type="scientific">Segatella oulorum</name>
    <dbReference type="NCBI Taxonomy" id="28136"/>
    <lineage>
        <taxon>Bacteria</taxon>
        <taxon>Pseudomonadati</taxon>
        <taxon>Bacteroidota</taxon>
        <taxon>Bacteroidia</taxon>
        <taxon>Bacteroidales</taxon>
        <taxon>Prevotellaceae</taxon>
        <taxon>Segatella</taxon>
    </lineage>
</organism>
<evidence type="ECO:0000313" key="3">
    <source>
        <dbReference type="Proteomes" id="UP000190065"/>
    </source>
</evidence>
<sequence>MLFDAISLHVKCLWHKIKQQKYGLFDGFFSCLSPDNLKIALVFFAISGGISTFATRLLLFKTAKTCVQQLAESPIVLLLF</sequence>
<dbReference type="EMBL" id="FUXK01000001">
    <property type="protein sequence ID" value="SJZ42272.1"/>
    <property type="molecule type" value="Genomic_DNA"/>
</dbReference>
<protein>
    <submittedName>
        <fullName evidence="2">Uncharacterized protein</fullName>
    </submittedName>
</protein>
<keyword evidence="1" id="KW-0812">Transmembrane</keyword>
<evidence type="ECO:0000256" key="1">
    <source>
        <dbReference type="SAM" id="Phobius"/>
    </source>
</evidence>
<proteinExistence type="predicted"/>